<dbReference type="NCBIfam" id="TIGR01076">
    <property type="entry name" value="sortase_fam"/>
    <property type="match status" value="1"/>
</dbReference>
<accession>A0A8J3YS23</accession>
<dbReference type="Pfam" id="PF04203">
    <property type="entry name" value="Sortase"/>
    <property type="match status" value="1"/>
</dbReference>
<evidence type="ECO:0008006" key="6">
    <source>
        <dbReference type="Google" id="ProtNLM"/>
    </source>
</evidence>
<dbReference type="InterPro" id="IPR005754">
    <property type="entry name" value="Sortase"/>
</dbReference>
<feature type="region of interest" description="Disordered" evidence="3">
    <location>
        <begin position="58"/>
        <end position="96"/>
    </location>
</feature>
<evidence type="ECO:0000256" key="2">
    <source>
        <dbReference type="PIRSR" id="PIRSR605754-1"/>
    </source>
</evidence>
<evidence type="ECO:0000313" key="4">
    <source>
        <dbReference type="EMBL" id="GIJ48698.1"/>
    </source>
</evidence>
<feature type="active site" description="Proton donor/acceptor" evidence="2">
    <location>
        <position position="148"/>
    </location>
</feature>
<dbReference type="SUPFAM" id="SSF63817">
    <property type="entry name" value="Sortase"/>
    <property type="match status" value="1"/>
</dbReference>
<name>A0A8J3YS23_9ACTN</name>
<sequence>MPQSGISAQSGKIIRGVAVLLVLAGLAVGAGSGWQWVGKIRHVLAQQKVLDRALTEQWGPAGAGEGDAAPAPNAARPAPAHRLADRPRREPVTPVPPGTPVARLYLPSLGLDFVVVEGAEKPQLNMGPGRIVSTQPFGSPGNTAIAAHRYPKVFWDLDQLQAGDPVIVETGTSWLVYRAARTVIVEPQDDTVLADPDSSRPTVLTLVTCEPKLSTAQRLVKQAELVRTDPRAGPEPKELAVTVRR</sequence>
<evidence type="ECO:0000256" key="1">
    <source>
        <dbReference type="ARBA" id="ARBA00022801"/>
    </source>
</evidence>
<dbReference type="EMBL" id="BOPF01000022">
    <property type="protein sequence ID" value="GIJ48698.1"/>
    <property type="molecule type" value="Genomic_DNA"/>
</dbReference>
<comment type="caution">
    <text evidence="4">The sequence shown here is derived from an EMBL/GenBank/DDBJ whole genome shotgun (WGS) entry which is preliminary data.</text>
</comment>
<feature type="compositionally biased region" description="Low complexity" evidence="3">
    <location>
        <begin position="66"/>
        <end position="81"/>
    </location>
</feature>
<evidence type="ECO:0000313" key="5">
    <source>
        <dbReference type="Proteomes" id="UP000619260"/>
    </source>
</evidence>
<keyword evidence="5" id="KW-1185">Reference proteome</keyword>
<dbReference type="Gene3D" id="2.40.260.10">
    <property type="entry name" value="Sortase"/>
    <property type="match status" value="1"/>
</dbReference>
<dbReference type="InterPro" id="IPR023365">
    <property type="entry name" value="Sortase_dom-sf"/>
</dbReference>
<evidence type="ECO:0000256" key="3">
    <source>
        <dbReference type="SAM" id="MobiDB-lite"/>
    </source>
</evidence>
<organism evidence="4 5">
    <name type="scientific">Virgisporangium aliadipatigenens</name>
    <dbReference type="NCBI Taxonomy" id="741659"/>
    <lineage>
        <taxon>Bacteria</taxon>
        <taxon>Bacillati</taxon>
        <taxon>Actinomycetota</taxon>
        <taxon>Actinomycetes</taxon>
        <taxon>Micromonosporales</taxon>
        <taxon>Micromonosporaceae</taxon>
        <taxon>Virgisporangium</taxon>
    </lineage>
</organism>
<dbReference type="CDD" id="cd05830">
    <property type="entry name" value="Sortase_E"/>
    <property type="match status" value="1"/>
</dbReference>
<dbReference type="AlphaFoldDB" id="A0A8J3YS23"/>
<feature type="compositionally biased region" description="Basic and acidic residues" evidence="3">
    <location>
        <begin position="82"/>
        <end position="91"/>
    </location>
</feature>
<proteinExistence type="predicted"/>
<dbReference type="GO" id="GO:0016787">
    <property type="term" value="F:hydrolase activity"/>
    <property type="evidence" value="ECO:0007669"/>
    <property type="project" value="UniProtKB-KW"/>
</dbReference>
<reference evidence="4" key="1">
    <citation type="submission" date="2021-01" db="EMBL/GenBank/DDBJ databases">
        <title>Whole genome shotgun sequence of Virgisporangium aliadipatigenens NBRC 105644.</title>
        <authorList>
            <person name="Komaki H."/>
            <person name="Tamura T."/>
        </authorList>
    </citation>
    <scope>NUCLEOTIDE SEQUENCE</scope>
    <source>
        <strain evidence="4">NBRC 105644</strain>
    </source>
</reference>
<dbReference type="Proteomes" id="UP000619260">
    <property type="component" value="Unassembled WGS sequence"/>
</dbReference>
<dbReference type="InterPro" id="IPR042003">
    <property type="entry name" value="Sortase_E"/>
</dbReference>
<gene>
    <name evidence="4" type="ORF">Val02_55840</name>
</gene>
<protein>
    <recommendedName>
        <fullName evidence="6">Class E sortase</fullName>
    </recommendedName>
</protein>
<feature type="active site" description="Acyl-thioester intermediate" evidence="2">
    <location>
        <position position="209"/>
    </location>
</feature>
<keyword evidence="1" id="KW-0378">Hydrolase</keyword>